<evidence type="ECO:0000313" key="1">
    <source>
        <dbReference type="EMBL" id="RRT58539.1"/>
    </source>
</evidence>
<gene>
    <name evidence="1" type="ORF">B296_00001350</name>
</gene>
<dbReference type="EMBL" id="AMZH03008631">
    <property type="protein sequence ID" value="RRT58539.1"/>
    <property type="molecule type" value="Genomic_DNA"/>
</dbReference>
<comment type="caution">
    <text evidence="1">The sequence shown here is derived from an EMBL/GenBank/DDBJ whole genome shotgun (WGS) entry which is preliminary data.</text>
</comment>
<evidence type="ECO:0000313" key="2">
    <source>
        <dbReference type="Proteomes" id="UP000287651"/>
    </source>
</evidence>
<proteinExistence type="predicted"/>
<reference evidence="1 2" key="1">
    <citation type="journal article" date="2014" name="Agronomy (Basel)">
        <title>A Draft Genome Sequence for Ensete ventricosum, the Drought-Tolerant Tree Against Hunger.</title>
        <authorList>
            <person name="Harrison J."/>
            <person name="Moore K.A."/>
            <person name="Paszkiewicz K."/>
            <person name="Jones T."/>
            <person name="Grant M."/>
            <person name="Ambacheew D."/>
            <person name="Muzemil S."/>
            <person name="Studholme D.J."/>
        </authorList>
    </citation>
    <scope>NUCLEOTIDE SEQUENCE [LARGE SCALE GENOMIC DNA]</scope>
</reference>
<accession>A0A426Z3I0</accession>
<sequence>MKKRDAPYPNCRLVGSIHKLLGGALIHLLRKVGCRAPRKYSPNNALSVQNGLDPEMVNHLGTKGFSPSMHFSCIIIEAKYLSVLARSSTSYSSLMVYPRSGTSSSYTIPLPLSVEVLAVLPEASAGCSTTTFRRRFLKPASTPELGCFSTTDSPASPTAGTLSADGASNRYSLHRRTSSCRG</sequence>
<dbReference type="Proteomes" id="UP000287651">
    <property type="component" value="Unassembled WGS sequence"/>
</dbReference>
<protein>
    <submittedName>
        <fullName evidence="1">Uncharacterized protein</fullName>
    </submittedName>
</protein>
<organism evidence="1 2">
    <name type="scientific">Ensete ventricosum</name>
    <name type="common">Abyssinian banana</name>
    <name type="synonym">Musa ensete</name>
    <dbReference type="NCBI Taxonomy" id="4639"/>
    <lineage>
        <taxon>Eukaryota</taxon>
        <taxon>Viridiplantae</taxon>
        <taxon>Streptophyta</taxon>
        <taxon>Embryophyta</taxon>
        <taxon>Tracheophyta</taxon>
        <taxon>Spermatophyta</taxon>
        <taxon>Magnoliopsida</taxon>
        <taxon>Liliopsida</taxon>
        <taxon>Zingiberales</taxon>
        <taxon>Musaceae</taxon>
        <taxon>Ensete</taxon>
    </lineage>
</organism>
<name>A0A426Z3I0_ENSVE</name>
<dbReference type="AlphaFoldDB" id="A0A426Z3I0"/>